<evidence type="ECO:0000313" key="11">
    <source>
        <dbReference type="Proteomes" id="UP000693972"/>
    </source>
</evidence>
<dbReference type="GO" id="GO:0006508">
    <property type="term" value="P:proteolysis"/>
    <property type="evidence" value="ECO:0007669"/>
    <property type="project" value="UniProtKB-KW"/>
</dbReference>
<dbReference type="PANTHER" id="PTHR13604:SF0">
    <property type="entry name" value="ABASIC SITE PROCESSING PROTEIN HMCES"/>
    <property type="match status" value="1"/>
</dbReference>
<reference evidence="10 11" key="1">
    <citation type="submission" date="2021-07" db="EMBL/GenBank/DDBJ databases">
        <title>Karlodiniumbacter phycospheric gen. nov., sp. nov., a phycosphere bacterium isolated from karlodinium veneficum.</title>
        <authorList>
            <person name="Peng Y."/>
            <person name="Jiang L."/>
            <person name="Lee J."/>
        </authorList>
    </citation>
    <scope>NUCLEOTIDE SEQUENCE</scope>
    <source>
        <strain evidence="10 11">N5</strain>
    </source>
</reference>
<comment type="similarity">
    <text evidence="1 8">Belongs to the SOS response-associated peptidase family.</text>
</comment>
<dbReference type="RefSeq" id="WP_257892562.1">
    <property type="nucleotide sequence ID" value="NZ_JAIMBW010000001.1"/>
</dbReference>
<sequence length="232" mass="25737">MCGRMTMTHPNDAMAQLFQAAPSNDLPQPPNYNICPTNMVGVVTASDTGRGLRPTSTQRAFRPMRWGFIPHWYKKPGGGPLLINARAETIAEKPAFRAAVRDRRCLIPATGFYEWTKGEDDARLPWYFSRTDGAPLVFAGIWQAWDKGEEEGPLTTCAIVTTGASDWMSETHHREPVVLAPEDWATWLGETDAKAAPLMRAAPEGTYQRWRVDRTVNSNRAKGPDLIAPLAA</sequence>
<keyword evidence="11" id="KW-1185">Reference proteome</keyword>
<evidence type="ECO:0000256" key="2">
    <source>
        <dbReference type="ARBA" id="ARBA00022670"/>
    </source>
</evidence>
<proteinExistence type="inferred from homology"/>
<dbReference type="GO" id="GO:0003697">
    <property type="term" value="F:single-stranded DNA binding"/>
    <property type="evidence" value="ECO:0007669"/>
    <property type="project" value="InterPro"/>
</dbReference>
<keyword evidence="6" id="KW-0238">DNA-binding</keyword>
<dbReference type="EMBL" id="CP078073">
    <property type="protein sequence ID" value="QXL89528.1"/>
    <property type="molecule type" value="Genomic_DNA"/>
</dbReference>
<dbReference type="GO" id="GO:0106300">
    <property type="term" value="P:protein-DNA covalent cross-linking repair"/>
    <property type="evidence" value="ECO:0007669"/>
    <property type="project" value="InterPro"/>
</dbReference>
<evidence type="ECO:0000256" key="3">
    <source>
        <dbReference type="ARBA" id="ARBA00022763"/>
    </source>
</evidence>
<keyword evidence="5" id="KW-0190">Covalent protein-DNA linkage</keyword>
<dbReference type="Proteomes" id="UP000693972">
    <property type="component" value="Unassembled WGS sequence"/>
</dbReference>
<dbReference type="InterPro" id="IPR036590">
    <property type="entry name" value="SRAP-like"/>
</dbReference>
<keyword evidence="7" id="KW-0456">Lyase</keyword>
<gene>
    <name evidence="9" type="ORF">KUL25_08500</name>
    <name evidence="10" type="ORF">KUL25_08505</name>
</gene>
<evidence type="ECO:0000313" key="10">
    <source>
        <dbReference type="EMBL" id="QXL89528.1"/>
    </source>
</evidence>
<accession>A0A975YHG7</accession>
<name>A0A975YHG7_9RHOB</name>
<evidence type="ECO:0000256" key="7">
    <source>
        <dbReference type="ARBA" id="ARBA00023239"/>
    </source>
</evidence>
<dbReference type="Gene3D" id="3.90.1680.10">
    <property type="entry name" value="SOS response associated peptidase-like"/>
    <property type="match status" value="1"/>
</dbReference>
<dbReference type="GO" id="GO:0008233">
    <property type="term" value="F:peptidase activity"/>
    <property type="evidence" value="ECO:0007669"/>
    <property type="project" value="UniProtKB-KW"/>
</dbReference>
<evidence type="ECO:0000256" key="1">
    <source>
        <dbReference type="ARBA" id="ARBA00008136"/>
    </source>
</evidence>
<protein>
    <recommendedName>
        <fullName evidence="8">Abasic site processing protein</fullName>
        <ecNumber evidence="8">3.4.-.-</ecNumber>
    </recommendedName>
</protein>
<dbReference type="PANTHER" id="PTHR13604">
    <property type="entry name" value="DC12-RELATED"/>
    <property type="match status" value="1"/>
</dbReference>
<keyword evidence="2 8" id="KW-0645">Protease</keyword>
<dbReference type="AlphaFoldDB" id="A0A975YHG7"/>
<dbReference type="GO" id="GO:0016829">
    <property type="term" value="F:lyase activity"/>
    <property type="evidence" value="ECO:0007669"/>
    <property type="project" value="UniProtKB-KW"/>
</dbReference>
<evidence type="ECO:0000313" key="9">
    <source>
        <dbReference type="EMBL" id="MBY4892802.1"/>
    </source>
</evidence>
<dbReference type="EC" id="3.4.-.-" evidence="8"/>
<dbReference type="InterPro" id="IPR003738">
    <property type="entry name" value="SRAP"/>
</dbReference>
<dbReference type="SUPFAM" id="SSF143081">
    <property type="entry name" value="BB1717-like"/>
    <property type="match status" value="1"/>
</dbReference>
<keyword evidence="3" id="KW-0227">DNA damage</keyword>
<evidence type="ECO:0000256" key="8">
    <source>
        <dbReference type="RuleBase" id="RU364100"/>
    </source>
</evidence>
<evidence type="ECO:0000256" key="6">
    <source>
        <dbReference type="ARBA" id="ARBA00023125"/>
    </source>
</evidence>
<keyword evidence="4 8" id="KW-0378">Hydrolase</keyword>
<evidence type="ECO:0000256" key="5">
    <source>
        <dbReference type="ARBA" id="ARBA00023124"/>
    </source>
</evidence>
<dbReference type="Pfam" id="PF02586">
    <property type="entry name" value="SRAP"/>
    <property type="match status" value="1"/>
</dbReference>
<dbReference type="EMBL" id="JAIMBW010000001">
    <property type="protein sequence ID" value="MBY4892802.1"/>
    <property type="molecule type" value="Genomic_DNA"/>
</dbReference>
<organism evidence="10">
    <name type="scientific">Gymnodinialimonas phycosphaerae</name>
    <dbReference type="NCBI Taxonomy" id="2841589"/>
    <lineage>
        <taxon>Bacteria</taxon>
        <taxon>Pseudomonadati</taxon>
        <taxon>Pseudomonadota</taxon>
        <taxon>Alphaproteobacteria</taxon>
        <taxon>Rhodobacterales</taxon>
        <taxon>Paracoccaceae</taxon>
        <taxon>Gymnodinialimonas</taxon>
    </lineage>
</organism>
<evidence type="ECO:0000256" key="4">
    <source>
        <dbReference type="ARBA" id="ARBA00022801"/>
    </source>
</evidence>